<comment type="caution">
    <text evidence="2">The sequence shown here is derived from an EMBL/GenBank/DDBJ whole genome shotgun (WGS) entry which is preliminary data.</text>
</comment>
<keyword evidence="3" id="KW-1185">Reference proteome</keyword>
<proteinExistence type="predicted"/>
<evidence type="ECO:0000313" key="2">
    <source>
        <dbReference type="EMBL" id="MFC7332990.1"/>
    </source>
</evidence>
<dbReference type="SUPFAM" id="SSF101898">
    <property type="entry name" value="NHL repeat"/>
    <property type="match status" value="1"/>
</dbReference>
<accession>A0ABW2KUJ0</accession>
<dbReference type="InterPro" id="IPR014567">
    <property type="entry name" value="UCP031900"/>
</dbReference>
<dbReference type="PIRSF" id="PIRSF031900">
    <property type="entry name" value="UCP031900"/>
    <property type="match status" value="1"/>
</dbReference>
<sequence>MVQSLRSALNRAAAGYPFGDRLRKHGDHRFRTGGLVVAVSILAGCGAGLAGEGATRPVPLSEEPGLGDRVGALRFRGGLDIRHDDPAFGGLSSLRVTPEGTGFTALSDRGHVVTGRLIHDAEGRLTGAADLTVAPLRDSDGSVLAGRRSDSEEMAHLPGGGWVVSFEREHRLMRYPEVLAAGTPTALAGPDGLSGLSGNSGIEAMAALADGTLVLIAEGEAEEERHRGWLGGADGWQPFTYLAQPPYRPVGAAVLPDGDLLVLERRYSWPAGVGARIARVPRQGLVAGAEVAGETVARLERPLTVDNYEGIDVRRPPGGPTRIYLISDDNFSASQRTLLLVFDLEENRR</sequence>
<dbReference type="Pfam" id="PF13449">
    <property type="entry name" value="Phytase-like"/>
    <property type="match status" value="1"/>
</dbReference>
<gene>
    <name evidence="2" type="ORF">ACFQPS_07420</name>
</gene>
<protein>
    <submittedName>
        <fullName evidence="2">Esterase-like activity of phytase family protein</fullName>
    </submittedName>
</protein>
<dbReference type="RefSeq" id="WP_377357786.1">
    <property type="nucleotide sequence ID" value="NZ_JBHTCM010000008.1"/>
</dbReference>
<name>A0ABW2KUJ0_9PROT</name>
<evidence type="ECO:0000259" key="1">
    <source>
        <dbReference type="Pfam" id="PF13449"/>
    </source>
</evidence>
<dbReference type="Proteomes" id="UP001596456">
    <property type="component" value="Unassembled WGS sequence"/>
</dbReference>
<dbReference type="InterPro" id="IPR027372">
    <property type="entry name" value="Phytase-like_dom"/>
</dbReference>
<organism evidence="2 3">
    <name type="scientific">Rhodocista pekingensis</name>
    <dbReference type="NCBI Taxonomy" id="201185"/>
    <lineage>
        <taxon>Bacteria</taxon>
        <taxon>Pseudomonadati</taxon>
        <taxon>Pseudomonadota</taxon>
        <taxon>Alphaproteobacteria</taxon>
        <taxon>Rhodospirillales</taxon>
        <taxon>Azospirillaceae</taxon>
        <taxon>Rhodocista</taxon>
    </lineage>
</organism>
<evidence type="ECO:0000313" key="3">
    <source>
        <dbReference type="Proteomes" id="UP001596456"/>
    </source>
</evidence>
<reference evidence="3" key="1">
    <citation type="journal article" date="2019" name="Int. J. Syst. Evol. Microbiol.">
        <title>The Global Catalogue of Microorganisms (GCM) 10K type strain sequencing project: providing services to taxonomists for standard genome sequencing and annotation.</title>
        <authorList>
            <consortium name="The Broad Institute Genomics Platform"/>
            <consortium name="The Broad Institute Genome Sequencing Center for Infectious Disease"/>
            <person name="Wu L."/>
            <person name="Ma J."/>
        </authorList>
    </citation>
    <scope>NUCLEOTIDE SEQUENCE [LARGE SCALE GENOMIC DNA]</scope>
    <source>
        <strain evidence="3">CGMCC 1.16275</strain>
    </source>
</reference>
<feature type="domain" description="Phytase-like" evidence="1">
    <location>
        <begin position="87"/>
        <end position="331"/>
    </location>
</feature>
<dbReference type="EMBL" id="JBHTCM010000008">
    <property type="protein sequence ID" value="MFC7332990.1"/>
    <property type="molecule type" value="Genomic_DNA"/>
</dbReference>